<gene>
    <name evidence="1" type="ORF">RFULGI_LOCUS15558</name>
</gene>
<organism evidence="1 2">
    <name type="scientific">Racocetra fulgida</name>
    <dbReference type="NCBI Taxonomy" id="60492"/>
    <lineage>
        <taxon>Eukaryota</taxon>
        <taxon>Fungi</taxon>
        <taxon>Fungi incertae sedis</taxon>
        <taxon>Mucoromycota</taxon>
        <taxon>Glomeromycotina</taxon>
        <taxon>Glomeromycetes</taxon>
        <taxon>Diversisporales</taxon>
        <taxon>Gigasporaceae</taxon>
        <taxon>Racocetra</taxon>
    </lineage>
</organism>
<evidence type="ECO:0000313" key="1">
    <source>
        <dbReference type="EMBL" id="CAG8777867.1"/>
    </source>
</evidence>
<dbReference type="AlphaFoldDB" id="A0A9N9P0X3"/>
<dbReference type="Proteomes" id="UP000789396">
    <property type="component" value="Unassembled WGS sequence"/>
</dbReference>
<comment type="caution">
    <text evidence="1">The sequence shown here is derived from an EMBL/GenBank/DDBJ whole genome shotgun (WGS) entry which is preliminary data.</text>
</comment>
<accession>A0A9N9P0X3</accession>
<evidence type="ECO:0000313" key="2">
    <source>
        <dbReference type="Proteomes" id="UP000789396"/>
    </source>
</evidence>
<dbReference type="EMBL" id="CAJVPZ010050651">
    <property type="protein sequence ID" value="CAG8777867.1"/>
    <property type="molecule type" value="Genomic_DNA"/>
</dbReference>
<protein>
    <submittedName>
        <fullName evidence="1">16866_t:CDS:1</fullName>
    </submittedName>
</protein>
<keyword evidence="2" id="KW-1185">Reference proteome</keyword>
<proteinExistence type="predicted"/>
<name>A0A9N9P0X3_9GLOM</name>
<feature type="non-terminal residue" evidence="1">
    <location>
        <position position="1"/>
    </location>
</feature>
<reference evidence="1" key="1">
    <citation type="submission" date="2021-06" db="EMBL/GenBank/DDBJ databases">
        <authorList>
            <person name="Kallberg Y."/>
            <person name="Tangrot J."/>
            <person name="Rosling A."/>
        </authorList>
    </citation>
    <scope>NUCLEOTIDE SEQUENCE</scope>
    <source>
        <strain evidence="1">IN212</strain>
    </source>
</reference>
<feature type="non-terminal residue" evidence="1">
    <location>
        <position position="70"/>
    </location>
</feature>
<dbReference type="OrthoDB" id="10467306at2759"/>
<sequence>ALLPHSAKLFRKLQAGGMEFSKIYRILGTKRGHKLPVISQKEIYTMWLEQYLEKESISAQRYLALKNEAK</sequence>